<evidence type="ECO:0000256" key="6">
    <source>
        <dbReference type="ARBA" id="ARBA00023163"/>
    </source>
</evidence>
<dbReference type="AlphaFoldDB" id="A0A0D3B012"/>
<dbReference type="SMART" id="SM00389">
    <property type="entry name" value="HOX"/>
    <property type="match status" value="1"/>
</dbReference>
<keyword evidence="10" id="KW-0175">Coiled coil</keyword>
<evidence type="ECO:0000256" key="2">
    <source>
        <dbReference type="ARBA" id="ARBA00006074"/>
    </source>
</evidence>
<reference evidence="13 14" key="1">
    <citation type="journal article" date="2014" name="Genome Biol.">
        <title>Transcriptome and methylome profiling reveals relics of genome dominance in the mesopolyploid Brassica oleracea.</title>
        <authorList>
            <person name="Parkin I.A."/>
            <person name="Koh C."/>
            <person name="Tang H."/>
            <person name="Robinson S.J."/>
            <person name="Kagale S."/>
            <person name="Clarke W.E."/>
            <person name="Town C.D."/>
            <person name="Nixon J."/>
            <person name="Krishnakumar V."/>
            <person name="Bidwell S.L."/>
            <person name="Denoeud F."/>
            <person name="Belcram H."/>
            <person name="Links M.G."/>
            <person name="Just J."/>
            <person name="Clarke C."/>
            <person name="Bender T."/>
            <person name="Huebert T."/>
            <person name="Mason A.S."/>
            <person name="Pires J.C."/>
            <person name="Barker G."/>
            <person name="Moore J."/>
            <person name="Walley P.G."/>
            <person name="Manoli S."/>
            <person name="Batley J."/>
            <person name="Edwards D."/>
            <person name="Nelson M.N."/>
            <person name="Wang X."/>
            <person name="Paterson A.H."/>
            <person name="King G."/>
            <person name="Bancroft I."/>
            <person name="Chalhoub B."/>
            <person name="Sharpe A.G."/>
        </authorList>
    </citation>
    <scope>NUCLEOTIDE SEQUENCE</scope>
    <source>
        <strain evidence="13 14">cv. TO1000</strain>
    </source>
</reference>
<comment type="similarity">
    <text evidence="2">Belongs to the HD-ZIP homeobox family. Class II subfamily.</text>
</comment>
<dbReference type="PROSITE" id="PS00027">
    <property type="entry name" value="HOMEOBOX_1"/>
    <property type="match status" value="1"/>
</dbReference>
<dbReference type="InterPro" id="IPR017970">
    <property type="entry name" value="Homeobox_CS"/>
</dbReference>
<dbReference type="Proteomes" id="UP000032141">
    <property type="component" value="Chromosome C3"/>
</dbReference>
<comment type="subcellular location">
    <subcellularLocation>
        <location evidence="1 8 9">Nucleus</location>
    </subcellularLocation>
</comment>
<feature type="DNA-binding region" description="Homeobox" evidence="8">
    <location>
        <begin position="100"/>
        <end position="141"/>
    </location>
</feature>
<protein>
    <recommendedName>
        <fullName evidence="12">Homeobox domain-containing protein</fullName>
    </recommendedName>
</protein>
<evidence type="ECO:0000256" key="5">
    <source>
        <dbReference type="ARBA" id="ARBA00023155"/>
    </source>
</evidence>
<evidence type="ECO:0000256" key="9">
    <source>
        <dbReference type="RuleBase" id="RU000682"/>
    </source>
</evidence>
<feature type="domain" description="Homeobox" evidence="12">
    <location>
        <begin position="98"/>
        <end position="140"/>
    </location>
</feature>
<evidence type="ECO:0000256" key="8">
    <source>
        <dbReference type="PROSITE-ProRule" id="PRU00108"/>
    </source>
</evidence>
<dbReference type="Pfam" id="PF02183">
    <property type="entry name" value="HALZ"/>
    <property type="match status" value="1"/>
</dbReference>
<dbReference type="InterPro" id="IPR009057">
    <property type="entry name" value="Homeodomain-like_sf"/>
</dbReference>
<evidence type="ECO:0000256" key="3">
    <source>
        <dbReference type="ARBA" id="ARBA00023015"/>
    </source>
</evidence>
<dbReference type="HOGENOM" id="CLU_1186442_0_0_1"/>
<evidence type="ECO:0000256" key="10">
    <source>
        <dbReference type="SAM" id="Coils"/>
    </source>
</evidence>
<dbReference type="InterPro" id="IPR001356">
    <property type="entry name" value="HD"/>
</dbReference>
<evidence type="ECO:0000256" key="7">
    <source>
        <dbReference type="ARBA" id="ARBA00023242"/>
    </source>
</evidence>
<dbReference type="SMART" id="SM00340">
    <property type="entry name" value="HALZ"/>
    <property type="match status" value="1"/>
</dbReference>
<dbReference type="CDD" id="cd00086">
    <property type="entry name" value="homeodomain"/>
    <property type="match status" value="1"/>
</dbReference>
<dbReference type="STRING" id="109376.A0A0D3B012"/>
<dbReference type="Gramene" id="Bo3g003970.1">
    <property type="protein sequence ID" value="Bo3g003970.1"/>
    <property type="gene ID" value="Bo3g003970"/>
</dbReference>
<sequence>MGLDVLGFGSQRSLSSSSSPSVEDEKKYKSKLTQRANYSDGVRVSSSVDPSLQLQLHLPWIPENRAPTVAEPSMPVSPPDSVTSSFRLDFGIKSYGYEKRNNKRDMEDEKQKIALAKQLNLRPRQVEVWFQNRRARTKLKQTEVDCEYLKKCCESLTDENRRLQKEVKELRALKTSSPFYMQRPATTLTMCPSCERVATSSSQPSTSAAHIDLSTSSFHSPLIPVKPGPAKQVS</sequence>
<dbReference type="GO" id="GO:0000981">
    <property type="term" value="F:DNA-binding transcription factor activity, RNA polymerase II-specific"/>
    <property type="evidence" value="ECO:0007669"/>
    <property type="project" value="InterPro"/>
</dbReference>
<proteinExistence type="inferred from homology"/>
<evidence type="ECO:0000256" key="11">
    <source>
        <dbReference type="SAM" id="MobiDB-lite"/>
    </source>
</evidence>
<dbReference type="GO" id="GO:0043565">
    <property type="term" value="F:sequence-specific DNA binding"/>
    <property type="evidence" value="ECO:0007669"/>
    <property type="project" value="InterPro"/>
</dbReference>
<dbReference type="PANTHER" id="PTHR45714:SF58">
    <property type="entry name" value="HOMEOBOX DOMAIN-CONTAINING PROTEIN"/>
    <property type="match status" value="1"/>
</dbReference>
<reference evidence="13" key="2">
    <citation type="submission" date="2015-03" db="UniProtKB">
        <authorList>
            <consortium name="EnsemblPlants"/>
        </authorList>
    </citation>
    <scope>IDENTIFICATION</scope>
</reference>
<keyword evidence="14" id="KW-1185">Reference proteome</keyword>
<dbReference type="eggNOG" id="KOG0483">
    <property type="taxonomic scope" value="Eukaryota"/>
</dbReference>
<evidence type="ECO:0000259" key="12">
    <source>
        <dbReference type="PROSITE" id="PS50071"/>
    </source>
</evidence>
<dbReference type="InterPro" id="IPR003106">
    <property type="entry name" value="Leu_zip_homeo"/>
</dbReference>
<dbReference type="PROSITE" id="PS50071">
    <property type="entry name" value="HOMEOBOX_2"/>
    <property type="match status" value="1"/>
</dbReference>
<keyword evidence="5 8" id="KW-0371">Homeobox</keyword>
<dbReference type="PANTHER" id="PTHR45714">
    <property type="entry name" value="HOMEOBOX-LEUCINE ZIPPER PROTEIN HAT14"/>
    <property type="match status" value="1"/>
</dbReference>
<dbReference type="Gene3D" id="1.10.10.60">
    <property type="entry name" value="Homeodomain-like"/>
    <property type="match status" value="1"/>
</dbReference>
<feature type="region of interest" description="Disordered" evidence="11">
    <location>
        <begin position="1"/>
        <end position="45"/>
    </location>
</feature>
<dbReference type="GO" id="GO:0005634">
    <property type="term" value="C:nucleus"/>
    <property type="evidence" value="ECO:0007669"/>
    <property type="project" value="UniProtKB-SubCell"/>
</dbReference>
<dbReference type="SUPFAM" id="SSF46689">
    <property type="entry name" value="Homeodomain-like"/>
    <property type="match status" value="1"/>
</dbReference>
<feature type="coiled-coil region" evidence="10">
    <location>
        <begin position="146"/>
        <end position="176"/>
    </location>
</feature>
<dbReference type="OMA" id="YGYEKRN"/>
<evidence type="ECO:0000313" key="13">
    <source>
        <dbReference type="EnsemblPlants" id="Bo3g003970.1"/>
    </source>
</evidence>
<keyword evidence="6" id="KW-0804">Transcription</keyword>
<keyword evidence="7 8" id="KW-0539">Nucleus</keyword>
<evidence type="ECO:0000256" key="1">
    <source>
        <dbReference type="ARBA" id="ARBA00004123"/>
    </source>
</evidence>
<evidence type="ECO:0000256" key="4">
    <source>
        <dbReference type="ARBA" id="ARBA00023125"/>
    </source>
</evidence>
<dbReference type="Pfam" id="PF00046">
    <property type="entry name" value="Homeodomain"/>
    <property type="match status" value="1"/>
</dbReference>
<keyword evidence="3" id="KW-0805">Transcription regulation</keyword>
<keyword evidence="4 8" id="KW-0238">DNA-binding</keyword>
<organism evidence="13 14">
    <name type="scientific">Brassica oleracea var. oleracea</name>
    <dbReference type="NCBI Taxonomy" id="109376"/>
    <lineage>
        <taxon>Eukaryota</taxon>
        <taxon>Viridiplantae</taxon>
        <taxon>Streptophyta</taxon>
        <taxon>Embryophyta</taxon>
        <taxon>Tracheophyta</taxon>
        <taxon>Spermatophyta</taxon>
        <taxon>Magnoliopsida</taxon>
        <taxon>eudicotyledons</taxon>
        <taxon>Gunneridae</taxon>
        <taxon>Pentapetalae</taxon>
        <taxon>rosids</taxon>
        <taxon>malvids</taxon>
        <taxon>Brassicales</taxon>
        <taxon>Brassicaceae</taxon>
        <taxon>Brassiceae</taxon>
        <taxon>Brassica</taxon>
    </lineage>
</organism>
<accession>A0A0D3B012</accession>
<dbReference type="EnsemblPlants" id="Bo3g003970.1">
    <property type="protein sequence ID" value="Bo3g003970.1"/>
    <property type="gene ID" value="Bo3g003970"/>
</dbReference>
<dbReference type="InterPro" id="IPR050762">
    <property type="entry name" value="HD-ZIP_Homeobox_LZ_Class_II"/>
</dbReference>
<name>A0A0D3B012_BRAOL</name>
<feature type="compositionally biased region" description="Low complexity" evidence="11">
    <location>
        <begin position="10"/>
        <end position="21"/>
    </location>
</feature>
<evidence type="ECO:0000313" key="14">
    <source>
        <dbReference type="Proteomes" id="UP000032141"/>
    </source>
</evidence>